<dbReference type="InterPro" id="IPR015424">
    <property type="entry name" value="PyrdxlP-dep_Trfase"/>
</dbReference>
<dbReference type="GO" id="GO:0048472">
    <property type="term" value="F:threonine-phosphate decarboxylase activity"/>
    <property type="evidence" value="ECO:0007669"/>
    <property type="project" value="UniProtKB-EC"/>
</dbReference>
<proteinExistence type="predicted"/>
<accession>A0ABT8T443</accession>
<feature type="domain" description="Aminotransferase class I/classII large" evidence="10">
    <location>
        <begin position="109"/>
        <end position="337"/>
    </location>
</feature>
<dbReference type="InterPro" id="IPR015422">
    <property type="entry name" value="PyrdxlP-dep_Trfase_small"/>
</dbReference>
<dbReference type="EMBL" id="JAUKWQ010000013">
    <property type="protein sequence ID" value="MDO1585199.1"/>
    <property type="molecule type" value="Genomic_DNA"/>
</dbReference>
<comment type="pathway">
    <text evidence="3">Cofactor biosynthesis; adenosylcobalamin biosynthesis.</text>
</comment>
<evidence type="ECO:0000313" key="11">
    <source>
        <dbReference type="EMBL" id="MDO1585199.1"/>
    </source>
</evidence>
<comment type="cofactor">
    <cofactor evidence="1">
        <name>pyridoxal 5'-phosphate</name>
        <dbReference type="ChEBI" id="CHEBI:597326"/>
    </cofactor>
</comment>
<comment type="caution">
    <text evidence="11">The sequence shown here is derived from an EMBL/GenBank/DDBJ whole genome shotgun (WGS) entry which is preliminary data.</text>
</comment>
<dbReference type="PANTHER" id="PTHR42885">
    <property type="entry name" value="HISTIDINOL-PHOSPHATE AMINOTRANSFERASE-RELATED"/>
    <property type="match status" value="1"/>
</dbReference>
<dbReference type="PANTHER" id="PTHR42885:SF1">
    <property type="entry name" value="THREONINE-PHOSPHATE DECARBOXYLASE"/>
    <property type="match status" value="1"/>
</dbReference>
<dbReference type="SUPFAM" id="SSF53383">
    <property type="entry name" value="PLP-dependent transferases"/>
    <property type="match status" value="1"/>
</dbReference>
<keyword evidence="12" id="KW-1185">Reference proteome</keyword>
<dbReference type="EC" id="4.1.1.81" evidence="4"/>
<evidence type="ECO:0000256" key="4">
    <source>
        <dbReference type="ARBA" id="ARBA00012285"/>
    </source>
</evidence>
<keyword evidence="5" id="KW-0169">Cobalamin biosynthesis</keyword>
<evidence type="ECO:0000256" key="7">
    <source>
        <dbReference type="ARBA" id="ARBA00023239"/>
    </source>
</evidence>
<comment type="catalytic activity">
    <reaction evidence="9">
        <text>O-phospho-L-threonine + H(+) = (R)-1-aminopropan-2-yl phosphate + CO2</text>
        <dbReference type="Rhea" id="RHEA:11492"/>
        <dbReference type="ChEBI" id="CHEBI:15378"/>
        <dbReference type="ChEBI" id="CHEBI:16526"/>
        <dbReference type="ChEBI" id="CHEBI:58563"/>
        <dbReference type="ChEBI" id="CHEBI:58675"/>
        <dbReference type="EC" id="4.1.1.81"/>
    </reaction>
</comment>
<keyword evidence="6" id="KW-0663">Pyridoxal phosphate</keyword>
<evidence type="ECO:0000256" key="9">
    <source>
        <dbReference type="ARBA" id="ARBA00048531"/>
    </source>
</evidence>
<comment type="function">
    <text evidence="2">Decarboxylates L-threonine-O-3-phosphate to yield (R)-1-amino-2-propanol O-2-phosphate, the precursor for the linkage between the nucleotide loop and the corrin ring in cobalamin.</text>
</comment>
<dbReference type="InterPro" id="IPR005860">
    <property type="entry name" value="CobD"/>
</dbReference>
<dbReference type="InterPro" id="IPR004839">
    <property type="entry name" value="Aminotransferase_I/II_large"/>
</dbReference>
<name>A0ABT8T443_9HYPH</name>
<sequence>MGPNSENQTVSPIDHGGNLAEAERLFPQAPKPWIDLSTGINPHCYPYSTLPATAFSRLPECDDLDRLKLLAAETYAAPSPRHVAAAAGTQILMPLLIQAVFGSRPGHDLKAVILSPTYAEHAHMARLAGFQVHETTDLADLETADLAIIVNPNNPTGRLINREEILTLARHLAERQGLLVVDEAFMDVAVSGPSVADAVHEGLAVFRSFGKFYGLAGVRLGFAVAIPAMADYLAQRLGPWPVPGATLAIAREALADRAWQAAMRHQLADEAARLDDLLREVGFEIEGGTSLFRFVRHERASEVFDRLARAGIWVRRFPHLPHHLRIGLPAATDWNRLQGALLKL</sequence>
<organism evidence="11 12">
    <name type="scientific">Rhizobium oryzicola</name>
    <dbReference type="NCBI Taxonomy" id="1232668"/>
    <lineage>
        <taxon>Bacteria</taxon>
        <taxon>Pseudomonadati</taxon>
        <taxon>Pseudomonadota</taxon>
        <taxon>Alphaproteobacteria</taxon>
        <taxon>Hyphomicrobiales</taxon>
        <taxon>Rhizobiaceae</taxon>
        <taxon>Rhizobium/Agrobacterium group</taxon>
        <taxon>Rhizobium</taxon>
    </lineage>
</organism>
<keyword evidence="7 11" id="KW-0456">Lyase</keyword>
<dbReference type="CDD" id="cd00609">
    <property type="entry name" value="AAT_like"/>
    <property type="match status" value="1"/>
</dbReference>
<evidence type="ECO:0000256" key="2">
    <source>
        <dbReference type="ARBA" id="ARBA00003444"/>
    </source>
</evidence>
<dbReference type="Gene3D" id="3.90.1150.10">
    <property type="entry name" value="Aspartate Aminotransferase, domain 1"/>
    <property type="match status" value="1"/>
</dbReference>
<reference evidence="11" key="1">
    <citation type="journal article" date="2015" name="Int. J. Syst. Evol. Microbiol.">
        <title>Rhizobium oryzicola sp. nov., potential plant-growth-promoting endophytic bacteria isolated from rice roots.</title>
        <authorList>
            <person name="Zhang X.X."/>
            <person name="Gao J.S."/>
            <person name="Cao Y.H."/>
            <person name="Sheirdil R.A."/>
            <person name="Wang X.C."/>
            <person name="Zhang L."/>
        </authorList>
    </citation>
    <scope>NUCLEOTIDE SEQUENCE</scope>
    <source>
        <strain evidence="11">05753</strain>
    </source>
</reference>
<evidence type="ECO:0000259" key="10">
    <source>
        <dbReference type="Pfam" id="PF00155"/>
    </source>
</evidence>
<evidence type="ECO:0000256" key="6">
    <source>
        <dbReference type="ARBA" id="ARBA00022898"/>
    </source>
</evidence>
<dbReference type="NCBIfam" id="TIGR01140">
    <property type="entry name" value="L_thr_O3P_dcar"/>
    <property type="match status" value="1"/>
</dbReference>
<evidence type="ECO:0000256" key="3">
    <source>
        <dbReference type="ARBA" id="ARBA00004953"/>
    </source>
</evidence>
<dbReference type="RefSeq" id="WP_302079484.1">
    <property type="nucleotide sequence ID" value="NZ_JAUKWQ010000013.1"/>
</dbReference>
<dbReference type="Proteomes" id="UP001169006">
    <property type="component" value="Unassembled WGS sequence"/>
</dbReference>
<reference evidence="11" key="2">
    <citation type="submission" date="2023-07" db="EMBL/GenBank/DDBJ databases">
        <authorList>
            <person name="Sun H."/>
        </authorList>
    </citation>
    <scope>NUCLEOTIDE SEQUENCE</scope>
    <source>
        <strain evidence="11">05753</strain>
    </source>
</reference>
<dbReference type="Gene3D" id="3.40.640.10">
    <property type="entry name" value="Type I PLP-dependent aspartate aminotransferase-like (Major domain)"/>
    <property type="match status" value="1"/>
</dbReference>
<evidence type="ECO:0000313" key="12">
    <source>
        <dbReference type="Proteomes" id="UP001169006"/>
    </source>
</evidence>
<evidence type="ECO:0000256" key="8">
    <source>
        <dbReference type="ARBA" id="ARBA00029996"/>
    </source>
</evidence>
<evidence type="ECO:0000256" key="5">
    <source>
        <dbReference type="ARBA" id="ARBA00022573"/>
    </source>
</evidence>
<evidence type="ECO:0000256" key="1">
    <source>
        <dbReference type="ARBA" id="ARBA00001933"/>
    </source>
</evidence>
<gene>
    <name evidence="11" type="primary">cobD</name>
    <name evidence="11" type="ORF">Q2T52_24170</name>
</gene>
<protein>
    <recommendedName>
        <fullName evidence="4">threonine-phosphate decarboxylase</fullName>
        <ecNumber evidence="4">4.1.1.81</ecNumber>
    </recommendedName>
    <alternativeName>
        <fullName evidence="8">L-threonine-O-3-phosphate decarboxylase</fullName>
    </alternativeName>
</protein>
<dbReference type="InterPro" id="IPR015421">
    <property type="entry name" value="PyrdxlP-dep_Trfase_major"/>
</dbReference>
<dbReference type="Pfam" id="PF00155">
    <property type="entry name" value="Aminotran_1_2"/>
    <property type="match status" value="1"/>
</dbReference>